<feature type="domain" description="PAC" evidence="2">
    <location>
        <begin position="84"/>
        <end position="136"/>
    </location>
</feature>
<dbReference type="GO" id="GO:0006355">
    <property type="term" value="P:regulation of DNA-templated transcription"/>
    <property type="evidence" value="ECO:0007669"/>
    <property type="project" value="InterPro"/>
</dbReference>
<dbReference type="CDD" id="cd01948">
    <property type="entry name" value="EAL"/>
    <property type="match status" value="1"/>
</dbReference>
<dbReference type="InterPro" id="IPR013655">
    <property type="entry name" value="PAS_fold_3"/>
</dbReference>
<dbReference type="InterPro" id="IPR013767">
    <property type="entry name" value="PAS_fold"/>
</dbReference>
<dbReference type="InterPro" id="IPR000014">
    <property type="entry name" value="PAS"/>
</dbReference>
<dbReference type="Pfam" id="PF00989">
    <property type="entry name" value="PAS"/>
    <property type="match status" value="1"/>
</dbReference>
<dbReference type="InterPro" id="IPR000160">
    <property type="entry name" value="GGDEF_dom"/>
</dbReference>
<gene>
    <name evidence="5" type="ORF">GTP77_01095</name>
</gene>
<dbReference type="Gene3D" id="3.30.450.20">
    <property type="entry name" value="PAS domain"/>
    <property type="match status" value="2"/>
</dbReference>
<feature type="domain" description="PAC" evidence="2">
    <location>
        <begin position="230"/>
        <end position="282"/>
    </location>
</feature>
<keyword evidence="6" id="KW-1185">Reference proteome</keyword>
<dbReference type="InterPro" id="IPR035965">
    <property type="entry name" value="PAS-like_dom_sf"/>
</dbReference>
<dbReference type="Proteomes" id="UP000450676">
    <property type="component" value="Unassembled WGS sequence"/>
</dbReference>
<dbReference type="Pfam" id="PF00563">
    <property type="entry name" value="EAL"/>
    <property type="match status" value="1"/>
</dbReference>
<dbReference type="InterPro" id="IPR035919">
    <property type="entry name" value="EAL_sf"/>
</dbReference>
<dbReference type="SUPFAM" id="SSF55785">
    <property type="entry name" value="PYP-like sensor domain (PAS domain)"/>
    <property type="match status" value="2"/>
</dbReference>
<evidence type="ECO:0000313" key="5">
    <source>
        <dbReference type="EMBL" id="MYN05927.1"/>
    </source>
</evidence>
<dbReference type="Gene3D" id="2.10.70.100">
    <property type="match status" value="1"/>
</dbReference>
<dbReference type="NCBIfam" id="TIGR00254">
    <property type="entry name" value="GGDEF"/>
    <property type="match status" value="1"/>
</dbReference>
<evidence type="ECO:0000313" key="6">
    <source>
        <dbReference type="Proteomes" id="UP000450676"/>
    </source>
</evidence>
<feature type="domain" description="EAL" evidence="3">
    <location>
        <begin position="458"/>
        <end position="719"/>
    </location>
</feature>
<dbReference type="PROSITE" id="PS50883">
    <property type="entry name" value="EAL"/>
    <property type="match status" value="1"/>
</dbReference>
<dbReference type="Pfam" id="PF00990">
    <property type="entry name" value="GGDEF"/>
    <property type="match status" value="1"/>
</dbReference>
<dbReference type="Gene3D" id="3.20.20.450">
    <property type="entry name" value="EAL domain"/>
    <property type="match status" value="1"/>
</dbReference>
<name>A0A7X4H929_9BURK</name>
<dbReference type="GO" id="GO:0003824">
    <property type="term" value="F:catalytic activity"/>
    <property type="evidence" value="ECO:0007669"/>
    <property type="project" value="UniProtKB-ARBA"/>
</dbReference>
<sequence length="719" mass="79331">MSDLDTRLGMAMSAAHMAVWDSVLADGSVAGSTVYWSADGATLLGLPEIKLEQPFSAFLQFVHPADRDELFHRMQDAADRCTPYELEYRVQWPNGSMHWLAAKACAQCDAHGRAVRTLGVVWDVTQAKLRELEAAAQRELAEVTLASIGDGVATTDAQGNTRFINRVAEQLTGWSRELAVGKPIEQTLKLAYEPPVPGVAPLAQSQVREPAGKDEHAARRCLRLRQSIGVSNGAQLITRDGRHIPIEDSASPIWSESGEMLGAVLVFRDVSHERKLTQQLSWYASHDPLTGLINRREFEQQIAAALHTAKHDGHSHALLYIDLDQFKIVNDTCGHSAGDVLLQLLAKMLQAQLRDSDVLARLGGDELGVLLPHCPPDQAMLVADQLRQSIKNFRFVWDSRSFDIGASIGLVEVTHDSKSMTELLMAADQACYLAKEHGRNRVHLYMESDLKLAQRQGEMQWVSRLNDAFEHDAFRLYALPIVPLAAAPGGQPDQRRQAGEAAHDEVLIRIQNDEGELIPPGAFIPAAERYDLMVAIDRWVIRAVCRYIHGRRVAGHRAEALYSVNLSGSSLNDEGLHDYILEQFSEFGIDPAAICFEITETAVIANLPQAQAFMARLKTLGCRFSLDDFGSGLSSFAYLKALPVDYLKIDGMFIRDIKQNTINYALVKAINEVGHVMGMLTVAEYVEDEETLALVRRLGVDYAQGHAVGTLRPLPAGAN</sequence>
<comment type="caution">
    <text evidence="5">The sequence shown here is derived from an EMBL/GenBank/DDBJ whole genome shotgun (WGS) entry which is preliminary data.</text>
</comment>
<dbReference type="PROSITE" id="PS50887">
    <property type="entry name" value="GGDEF"/>
    <property type="match status" value="1"/>
</dbReference>
<dbReference type="InterPro" id="IPR029787">
    <property type="entry name" value="Nucleotide_cyclase"/>
</dbReference>
<feature type="domain" description="PAS" evidence="1">
    <location>
        <begin position="137"/>
        <end position="182"/>
    </location>
</feature>
<reference evidence="5 6" key="1">
    <citation type="submission" date="2019-12" db="EMBL/GenBank/DDBJ databases">
        <title>Novel species isolated from a subtropical stream in China.</title>
        <authorList>
            <person name="Lu H."/>
        </authorList>
    </citation>
    <scope>NUCLEOTIDE SEQUENCE [LARGE SCALE GENOMIC DNA]</scope>
    <source>
        <strain evidence="5 6">FT127W</strain>
    </source>
</reference>
<dbReference type="SUPFAM" id="SSF55073">
    <property type="entry name" value="Nucleotide cyclase"/>
    <property type="match status" value="1"/>
</dbReference>
<organism evidence="5 6">
    <name type="scientific">Pseudoduganella aquatica</name>
    <dbReference type="NCBI Taxonomy" id="2660641"/>
    <lineage>
        <taxon>Bacteria</taxon>
        <taxon>Pseudomonadati</taxon>
        <taxon>Pseudomonadota</taxon>
        <taxon>Betaproteobacteria</taxon>
        <taxon>Burkholderiales</taxon>
        <taxon>Oxalobacteraceae</taxon>
        <taxon>Telluria group</taxon>
        <taxon>Pseudoduganella</taxon>
    </lineage>
</organism>
<dbReference type="SMART" id="SM00086">
    <property type="entry name" value="PAC"/>
    <property type="match status" value="2"/>
</dbReference>
<dbReference type="CDD" id="cd00130">
    <property type="entry name" value="PAS"/>
    <property type="match status" value="2"/>
</dbReference>
<dbReference type="CDD" id="cd01949">
    <property type="entry name" value="GGDEF"/>
    <property type="match status" value="1"/>
</dbReference>
<protein>
    <submittedName>
        <fullName evidence="5">EAL domain-containing protein</fullName>
    </submittedName>
</protein>
<dbReference type="RefSeq" id="WP_161070314.1">
    <property type="nucleotide sequence ID" value="NZ_WWCU01000001.1"/>
</dbReference>
<evidence type="ECO:0000259" key="3">
    <source>
        <dbReference type="PROSITE" id="PS50883"/>
    </source>
</evidence>
<dbReference type="InterPro" id="IPR043128">
    <property type="entry name" value="Rev_trsase/Diguanyl_cyclase"/>
</dbReference>
<dbReference type="PANTHER" id="PTHR44757:SF4">
    <property type="entry name" value="DIGUANYLATE CYCLASE DGCE-RELATED"/>
    <property type="match status" value="1"/>
</dbReference>
<dbReference type="PANTHER" id="PTHR44757">
    <property type="entry name" value="DIGUANYLATE CYCLASE DGCP"/>
    <property type="match status" value="1"/>
</dbReference>
<evidence type="ECO:0000259" key="1">
    <source>
        <dbReference type="PROSITE" id="PS50112"/>
    </source>
</evidence>
<dbReference type="Pfam" id="PF08447">
    <property type="entry name" value="PAS_3"/>
    <property type="match status" value="1"/>
</dbReference>
<feature type="domain" description="GGDEF" evidence="4">
    <location>
        <begin position="314"/>
        <end position="447"/>
    </location>
</feature>
<dbReference type="PROSITE" id="PS50112">
    <property type="entry name" value="PAS"/>
    <property type="match status" value="1"/>
</dbReference>
<dbReference type="SMART" id="SM00267">
    <property type="entry name" value="GGDEF"/>
    <property type="match status" value="1"/>
</dbReference>
<dbReference type="PROSITE" id="PS50113">
    <property type="entry name" value="PAC"/>
    <property type="match status" value="2"/>
</dbReference>
<evidence type="ECO:0000259" key="2">
    <source>
        <dbReference type="PROSITE" id="PS50113"/>
    </source>
</evidence>
<dbReference type="EMBL" id="WWCU01000001">
    <property type="protein sequence ID" value="MYN05927.1"/>
    <property type="molecule type" value="Genomic_DNA"/>
</dbReference>
<dbReference type="SMART" id="SM00052">
    <property type="entry name" value="EAL"/>
    <property type="match status" value="1"/>
</dbReference>
<dbReference type="InterPro" id="IPR000700">
    <property type="entry name" value="PAS-assoc_C"/>
</dbReference>
<proteinExistence type="predicted"/>
<dbReference type="InterPro" id="IPR052155">
    <property type="entry name" value="Biofilm_reg_signaling"/>
</dbReference>
<dbReference type="Gene3D" id="3.30.70.270">
    <property type="match status" value="1"/>
</dbReference>
<dbReference type="InterPro" id="IPR001610">
    <property type="entry name" value="PAC"/>
</dbReference>
<dbReference type="SMART" id="SM00091">
    <property type="entry name" value="PAS"/>
    <property type="match status" value="2"/>
</dbReference>
<dbReference type="FunFam" id="3.30.70.270:FF:000001">
    <property type="entry name" value="Diguanylate cyclase domain protein"/>
    <property type="match status" value="1"/>
</dbReference>
<dbReference type="SUPFAM" id="SSF141868">
    <property type="entry name" value="EAL domain-like"/>
    <property type="match status" value="1"/>
</dbReference>
<accession>A0A7X4H929</accession>
<dbReference type="AlphaFoldDB" id="A0A7X4H929"/>
<evidence type="ECO:0000259" key="4">
    <source>
        <dbReference type="PROSITE" id="PS50887"/>
    </source>
</evidence>
<dbReference type="InterPro" id="IPR001633">
    <property type="entry name" value="EAL_dom"/>
</dbReference>